<dbReference type="AlphaFoldDB" id="A0A0K1Q9A9"/>
<keyword evidence="2" id="KW-1185">Reference proteome</keyword>
<dbReference type="Proteomes" id="UP000064967">
    <property type="component" value="Chromosome"/>
</dbReference>
<organism evidence="1 2">
    <name type="scientific">Labilithrix luteola</name>
    <dbReference type="NCBI Taxonomy" id="1391654"/>
    <lineage>
        <taxon>Bacteria</taxon>
        <taxon>Pseudomonadati</taxon>
        <taxon>Myxococcota</taxon>
        <taxon>Polyangia</taxon>
        <taxon>Polyangiales</taxon>
        <taxon>Labilitrichaceae</taxon>
        <taxon>Labilithrix</taxon>
    </lineage>
</organism>
<name>A0A0K1Q9A9_9BACT</name>
<protein>
    <submittedName>
        <fullName evidence="1">Uncharacterized protein</fullName>
    </submittedName>
</protein>
<dbReference type="EMBL" id="CP012333">
    <property type="protein sequence ID" value="AKV02319.1"/>
    <property type="molecule type" value="Genomic_DNA"/>
</dbReference>
<gene>
    <name evidence="1" type="ORF">AKJ09_08982</name>
</gene>
<sequence length="60" mass="6907">MVTEDNLRYFTIEKNGETVYDSRTDVPCDMEKWAETRAKFEKHPPITIVHHGAADADVAR</sequence>
<evidence type="ECO:0000313" key="1">
    <source>
        <dbReference type="EMBL" id="AKV02319.1"/>
    </source>
</evidence>
<dbReference type="STRING" id="1391654.AKJ09_08982"/>
<reference evidence="1 2" key="1">
    <citation type="submission" date="2015-08" db="EMBL/GenBank/DDBJ databases">
        <authorList>
            <person name="Babu N.S."/>
            <person name="Beckwith C.J."/>
            <person name="Beseler K.G."/>
            <person name="Brison A."/>
            <person name="Carone J.V."/>
            <person name="Caskin T.P."/>
            <person name="Diamond M."/>
            <person name="Durham M.E."/>
            <person name="Foxe J.M."/>
            <person name="Go M."/>
            <person name="Henderson B.A."/>
            <person name="Jones I.B."/>
            <person name="McGettigan J.A."/>
            <person name="Micheletti S.J."/>
            <person name="Nasrallah M.E."/>
            <person name="Ortiz D."/>
            <person name="Piller C.R."/>
            <person name="Privatt S.R."/>
            <person name="Schneider S.L."/>
            <person name="Sharp S."/>
            <person name="Smith T.C."/>
            <person name="Stanton J.D."/>
            <person name="Ullery H.E."/>
            <person name="Wilson R.J."/>
            <person name="Serrano M.G."/>
            <person name="Buck G."/>
            <person name="Lee V."/>
            <person name="Wang Y."/>
            <person name="Carvalho R."/>
            <person name="Voegtly L."/>
            <person name="Shi R."/>
            <person name="Duckworth R."/>
            <person name="Johnson A."/>
            <person name="Loviza R."/>
            <person name="Walstead R."/>
            <person name="Shah Z."/>
            <person name="Kiflezghi M."/>
            <person name="Wade K."/>
            <person name="Ball S.L."/>
            <person name="Bradley K.W."/>
            <person name="Asai D.J."/>
            <person name="Bowman C.A."/>
            <person name="Russell D.A."/>
            <person name="Pope W.H."/>
            <person name="Jacobs-Sera D."/>
            <person name="Hendrix R.W."/>
            <person name="Hatfull G.F."/>
        </authorList>
    </citation>
    <scope>NUCLEOTIDE SEQUENCE [LARGE SCALE GENOMIC DNA]</scope>
    <source>
        <strain evidence="1 2">DSM 27648</strain>
    </source>
</reference>
<dbReference type="KEGG" id="llu:AKJ09_08982"/>
<accession>A0A0K1Q9A9</accession>
<evidence type="ECO:0000313" key="2">
    <source>
        <dbReference type="Proteomes" id="UP000064967"/>
    </source>
</evidence>
<proteinExistence type="predicted"/>
<dbReference type="RefSeq" id="WP_146653252.1">
    <property type="nucleotide sequence ID" value="NZ_CP012333.1"/>
</dbReference>